<evidence type="ECO:0000259" key="11">
    <source>
        <dbReference type="Pfam" id="PF00155"/>
    </source>
</evidence>
<dbReference type="GO" id="GO:0009102">
    <property type="term" value="P:biotin biosynthetic process"/>
    <property type="evidence" value="ECO:0007669"/>
    <property type="project" value="UniProtKB-UniRule"/>
</dbReference>
<gene>
    <name evidence="12" type="ORF">SAMN06264868_10355</name>
</gene>
<dbReference type="EC" id="2.3.1.47" evidence="10"/>
<dbReference type="AlphaFoldDB" id="A0AA46ADH4"/>
<organism evidence="12 13">
    <name type="scientific">Venenivibrio stagnispumantis</name>
    <dbReference type="NCBI Taxonomy" id="407998"/>
    <lineage>
        <taxon>Bacteria</taxon>
        <taxon>Pseudomonadati</taxon>
        <taxon>Aquificota</taxon>
        <taxon>Aquificia</taxon>
        <taxon>Aquificales</taxon>
        <taxon>Hydrogenothermaceae</taxon>
        <taxon>Venenivibrio</taxon>
    </lineage>
</organism>
<evidence type="ECO:0000256" key="4">
    <source>
        <dbReference type="ARBA" id="ARBA00011738"/>
    </source>
</evidence>
<evidence type="ECO:0000256" key="10">
    <source>
        <dbReference type="RuleBase" id="RU003693"/>
    </source>
</evidence>
<comment type="subunit">
    <text evidence="4 10">Homodimer.</text>
</comment>
<keyword evidence="7 9" id="KW-0663">Pyridoxal phosphate</keyword>
<dbReference type="GO" id="GO:0030170">
    <property type="term" value="F:pyridoxal phosphate binding"/>
    <property type="evidence" value="ECO:0007669"/>
    <property type="project" value="InterPro"/>
</dbReference>
<dbReference type="InterPro" id="IPR015424">
    <property type="entry name" value="PyrdxlP-dep_Trfase"/>
</dbReference>
<dbReference type="PANTHER" id="PTHR13693">
    <property type="entry name" value="CLASS II AMINOTRANSFERASE/8-AMINO-7-OXONONANOATE SYNTHASE"/>
    <property type="match status" value="1"/>
</dbReference>
<comment type="caution">
    <text evidence="12">The sequence shown here is derived from an EMBL/GenBank/DDBJ whole genome shotgun (WGS) entry which is preliminary data.</text>
</comment>
<dbReference type="InterPro" id="IPR050087">
    <property type="entry name" value="AON_synthase_class-II"/>
</dbReference>
<keyword evidence="13" id="KW-1185">Reference proteome</keyword>
<dbReference type="SUPFAM" id="SSF53383">
    <property type="entry name" value="PLP-dependent transferases"/>
    <property type="match status" value="1"/>
</dbReference>
<dbReference type="EMBL" id="FXTX01000003">
    <property type="protein sequence ID" value="SMP05108.1"/>
    <property type="molecule type" value="Genomic_DNA"/>
</dbReference>
<evidence type="ECO:0000256" key="8">
    <source>
        <dbReference type="ARBA" id="ARBA00047715"/>
    </source>
</evidence>
<dbReference type="PROSITE" id="PS00599">
    <property type="entry name" value="AA_TRANSFER_CLASS_2"/>
    <property type="match status" value="1"/>
</dbReference>
<dbReference type="Proteomes" id="UP001157947">
    <property type="component" value="Unassembled WGS sequence"/>
</dbReference>
<dbReference type="Gene3D" id="3.90.1150.10">
    <property type="entry name" value="Aspartate Aminotransferase, domain 1"/>
    <property type="match status" value="1"/>
</dbReference>
<evidence type="ECO:0000313" key="13">
    <source>
        <dbReference type="Proteomes" id="UP001157947"/>
    </source>
</evidence>
<comment type="pathway">
    <text evidence="2 10">Cofactor biosynthesis; biotin biosynthesis.</text>
</comment>
<evidence type="ECO:0000256" key="6">
    <source>
        <dbReference type="ARBA" id="ARBA00022756"/>
    </source>
</evidence>
<dbReference type="InterPro" id="IPR001917">
    <property type="entry name" value="Aminotrans_II_pyridoxalP_BS"/>
</dbReference>
<proteinExistence type="inferred from homology"/>
<dbReference type="PANTHER" id="PTHR13693:SF77">
    <property type="entry name" value="8-AMINO-7-OXONONANOATE SYNTHASE"/>
    <property type="match status" value="1"/>
</dbReference>
<comment type="cofactor">
    <cofactor evidence="1 9 10">
        <name>pyridoxal 5'-phosphate</name>
        <dbReference type="ChEBI" id="CHEBI:597326"/>
    </cofactor>
</comment>
<dbReference type="Gene3D" id="3.40.640.10">
    <property type="entry name" value="Type I PLP-dependent aspartate aminotransferase-like (Major domain)"/>
    <property type="match status" value="1"/>
</dbReference>
<accession>A0AA46ADH4</accession>
<evidence type="ECO:0000256" key="9">
    <source>
        <dbReference type="PIRSR" id="PIRSR604723-51"/>
    </source>
</evidence>
<dbReference type="Pfam" id="PF00155">
    <property type="entry name" value="Aminotran_1_2"/>
    <property type="match status" value="1"/>
</dbReference>
<evidence type="ECO:0000256" key="1">
    <source>
        <dbReference type="ARBA" id="ARBA00001933"/>
    </source>
</evidence>
<evidence type="ECO:0000256" key="7">
    <source>
        <dbReference type="ARBA" id="ARBA00022898"/>
    </source>
</evidence>
<dbReference type="InterPro" id="IPR004839">
    <property type="entry name" value="Aminotransferase_I/II_large"/>
</dbReference>
<comment type="catalytic activity">
    <reaction evidence="8 10">
        <text>6-carboxyhexanoyl-[ACP] + L-alanine + H(+) = (8S)-8-amino-7-oxononanoate + holo-[ACP] + CO2</text>
        <dbReference type="Rhea" id="RHEA:42288"/>
        <dbReference type="Rhea" id="RHEA-COMP:9685"/>
        <dbReference type="Rhea" id="RHEA-COMP:9955"/>
        <dbReference type="ChEBI" id="CHEBI:15378"/>
        <dbReference type="ChEBI" id="CHEBI:16526"/>
        <dbReference type="ChEBI" id="CHEBI:57972"/>
        <dbReference type="ChEBI" id="CHEBI:64479"/>
        <dbReference type="ChEBI" id="CHEBI:78846"/>
        <dbReference type="ChEBI" id="CHEBI:149468"/>
        <dbReference type="EC" id="2.3.1.47"/>
    </reaction>
</comment>
<dbReference type="InterPro" id="IPR015421">
    <property type="entry name" value="PyrdxlP-dep_Trfase_major"/>
</dbReference>
<name>A0AA46ADH4_9AQUI</name>
<evidence type="ECO:0000256" key="3">
    <source>
        <dbReference type="ARBA" id="ARBA00010008"/>
    </source>
</evidence>
<feature type="domain" description="Aminotransferase class I/classII large" evidence="11">
    <location>
        <begin position="29"/>
        <end position="369"/>
    </location>
</feature>
<evidence type="ECO:0000313" key="12">
    <source>
        <dbReference type="EMBL" id="SMP05108.1"/>
    </source>
</evidence>
<comment type="function">
    <text evidence="10">Catalyzes the decarboxylative condensation of pimeloyl-[acyl-carrier protein] and L-alanine to produce 8-amino-7-oxononanoate (AON), [acyl-carrier protein], and carbon dioxide.</text>
</comment>
<keyword evidence="5 10" id="KW-0808">Transferase</keyword>
<protein>
    <recommendedName>
        <fullName evidence="10">8-amino-7-ketopelargonate synthase</fullName>
        <ecNumber evidence="10">2.3.1.47</ecNumber>
    </recommendedName>
</protein>
<dbReference type="InterPro" id="IPR004723">
    <property type="entry name" value="AONS_Archaea/Proteobacteria"/>
</dbReference>
<dbReference type="InterPro" id="IPR015422">
    <property type="entry name" value="PyrdxlP-dep_Trfase_small"/>
</dbReference>
<keyword evidence="6" id="KW-0093">Biotin biosynthesis</keyword>
<reference evidence="12" key="1">
    <citation type="submission" date="2017-05" db="EMBL/GenBank/DDBJ databases">
        <authorList>
            <person name="Varghese N."/>
            <person name="Submissions S."/>
        </authorList>
    </citation>
    <scope>NUCLEOTIDE SEQUENCE</scope>
    <source>
        <strain evidence="12">DSM 18763</strain>
    </source>
</reference>
<sequence>MKFNEYLKNSLNQIKEKNLYRERFILDKNIINFCSNDYLGLKDNEYTKQKLKEFIKDLPVGSGASALVSGYYEIQKKLEQNLSNLKDTESSIVVGTGYMANIGLISAITTEEDIIFSDEYNHASIIDGIRLSKAKKFIYKHKDIEDLENKIKENKTKGNIFIITDGVFSMEGDIAPLKELYQIAKIYDAVLIIDDAHATGVIGNGKGSLFEFNIKPDENIIQVGTLSKAIGSFGAFISGSKLLIDFLVNKARPVIFSTALSPVQNFISLINLGIMQKEEFRRKELFEKSKYFASRLKEIGFNIEFHNTPIFSIILKDEKKALIWRDYLLKNNIFIQAIRPPTVPIGSSRLRITISYSHKYEDIDKLLDILSFMKENL</sequence>
<evidence type="ECO:0000256" key="5">
    <source>
        <dbReference type="ARBA" id="ARBA00022679"/>
    </source>
</evidence>
<evidence type="ECO:0000256" key="2">
    <source>
        <dbReference type="ARBA" id="ARBA00004746"/>
    </source>
</evidence>
<dbReference type="GO" id="GO:0008710">
    <property type="term" value="F:8-amino-7-oxononanoate synthase activity"/>
    <property type="evidence" value="ECO:0007669"/>
    <property type="project" value="UniProtKB-UniRule"/>
</dbReference>
<feature type="modified residue" description="N6-(pyridoxal phosphate)lysine" evidence="9">
    <location>
        <position position="228"/>
    </location>
</feature>
<dbReference type="NCBIfam" id="TIGR00858">
    <property type="entry name" value="bioF"/>
    <property type="match status" value="1"/>
</dbReference>
<dbReference type="CDD" id="cd06454">
    <property type="entry name" value="KBL_like"/>
    <property type="match status" value="1"/>
</dbReference>
<dbReference type="RefSeq" id="WP_265133938.1">
    <property type="nucleotide sequence ID" value="NZ_FXTX01000003.1"/>
</dbReference>
<comment type="similarity">
    <text evidence="3 10">Belongs to the class-II pyridoxal-phosphate-dependent aminotransferase family. BioF subfamily.</text>
</comment>